<dbReference type="InterPro" id="IPR002035">
    <property type="entry name" value="VWF_A"/>
</dbReference>
<protein>
    <submittedName>
        <fullName evidence="4">Ca-activated chloride channel family protein</fullName>
    </submittedName>
</protein>
<sequence>MRAALPLALIAALAGPAQAACRSDAMLVFDGSGSMAGSGFVQNQTPRIEEARAAMARVLPEVEHHRRIGLVTYGLGGSCEGIALHFGPRDLAAVPILTALAEMTPQGLTPLAESVERAAEVLDYRSRPATVVLVTDGNDTCGGRPCDRIGRMQAAAADLTIHVLGFKVVGDIATSGTGLYGILPKGEVEARCMAEATGGSYTLTDTTSELIAALRAVLGCEPTS</sequence>
<dbReference type="EMBL" id="UETC01000005">
    <property type="protein sequence ID" value="SSA46781.1"/>
    <property type="molecule type" value="Genomic_DNA"/>
</dbReference>
<dbReference type="PROSITE" id="PS50234">
    <property type="entry name" value="VWFA"/>
    <property type="match status" value="1"/>
</dbReference>
<feature type="domain" description="VWFA" evidence="2">
    <location>
        <begin position="24"/>
        <end position="166"/>
    </location>
</feature>
<dbReference type="RefSeq" id="WP_245947497.1">
    <property type="nucleotide sequence ID" value="NZ_QGDJ01000005.1"/>
</dbReference>
<feature type="signal peptide" evidence="1">
    <location>
        <begin position="1"/>
        <end position="19"/>
    </location>
</feature>
<dbReference type="CDD" id="cd00198">
    <property type="entry name" value="vWFA"/>
    <property type="match status" value="1"/>
</dbReference>
<dbReference type="Gene3D" id="3.40.50.410">
    <property type="entry name" value="von Willebrand factor, type A domain"/>
    <property type="match status" value="1"/>
</dbReference>
<organism evidence="4 6">
    <name type="scientific">Jannaschia seohaensis</name>
    <dbReference type="NCBI Taxonomy" id="475081"/>
    <lineage>
        <taxon>Bacteria</taxon>
        <taxon>Pseudomonadati</taxon>
        <taxon>Pseudomonadota</taxon>
        <taxon>Alphaproteobacteria</taxon>
        <taxon>Rhodobacterales</taxon>
        <taxon>Roseobacteraceae</taxon>
        <taxon>Jannaschia</taxon>
    </lineage>
</organism>
<evidence type="ECO:0000259" key="2">
    <source>
        <dbReference type="PROSITE" id="PS50234"/>
    </source>
</evidence>
<evidence type="ECO:0000313" key="6">
    <source>
        <dbReference type="Proteomes" id="UP000251571"/>
    </source>
</evidence>
<dbReference type="Proteomes" id="UP000245839">
    <property type="component" value="Unassembled WGS sequence"/>
</dbReference>
<dbReference type="SMART" id="SM00327">
    <property type="entry name" value="VWA"/>
    <property type="match status" value="1"/>
</dbReference>
<evidence type="ECO:0000313" key="5">
    <source>
        <dbReference type="Proteomes" id="UP000245839"/>
    </source>
</evidence>
<keyword evidence="1" id="KW-0732">Signal</keyword>
<dbReference type="InterPro" id="IPR036465">
    <property type="entry name" value="vWFA_dom_sf"/>
</dbReference>
<keyword evidence="5" id="KW-1185">Reference proteome</keyword>
<reference evidence="4 6" key="1">
    <citation type="submission" date="2016-10" db="EMBL/GenBank/DDBJ databases">
        <authorList>
            <person name="Cai Z."/>
        </authorList>
    </citation>
    <scope>NUCLEOTIDE SEQUENCE [LARGE SCALE GENOMIC DNA]</scope>
    <source>
        <strain evidence="4 6">DSM 25227</strain>
    </source>
</reference>
<dbReference type="Proteomes" id="UP000251571">
    <property type="component" value="Unassembled WGS sequence"/>
</dbReference>
<gene>
    <name evidence="3" type="ORF">BCF38_105244</name>
    <name evidence="4" type="ORF">SAMN05421539_105244</name>
</gene>
<name>A0A2Y9AQP1_9RHOB</name>
<dbReference type="AlphaFoldDB" id="A0A2Y9AQP1"/>
<feature type="chain" id="PRO_5033338229" evidence="1">
    <location>
        <begin position="20"/>
        <end position="224"/>
    </location>
</feature>
<evidence type="ECO:0000256" key="1">
    <source>
        <dbReference type="SAM" id="SignalP"/>
    </source>
</evidence>
<evidence type="ECO:0000313" key="3">
    <source>
        <dbReference type="EMBL" id="PWJ18256.1"/>
    </source>
</evidence>
<accession>A0A2Y9AQP1</accession>
<proteinExistence type="predicted"/>
<reference evidence="3 5" key="2">
    <citation type="submission" date="2018-03" db="EMBL/GenBank/DDBJ databases">
        <title>Genomic Encyclopedia of Archaeal and Bacterial Type Strains, Phase II (KMG-II): from individual species to whole genera.</title>
        <authorList>
            <person name="Goeker M."/>
        </authorList>
    </citation>
    <scope>NUCLEOTIDE SEQUENCE [LARGE SCALE GENOMIC DNA]</scope>
    <source>
        <strain evidence="3 5">DSM 25227</strain>
    </source>
</reference>
<dbReference type="EMBL" id="QGDJ01000005">
    <property type="protein sequence ID" value="PWJ18256.1"/>
    <property type="molecule type" value="Genomic_DNA"/>
</dbReference>
<dbReference type="SUPFAM" id="SSF53300">
    <property type="entry name" value="vWA-like"/>
    <property type="match status" value="1"/>
</dbReference>
<dbReference type="Pfam" id="PF13519">
    <property type="entry name" value="VWA_2"/>
    <property type="match status" value="1"/>
</dbReference>
<evidence type="ECO:0000313" key="4">
    <source>
        <dbReference type="EMBL" id="SSA46781.1"/>
    </source>
</evidence>